<dbReference type="Proteomes" id="UP000324536">
    <property type="component" value="Chromosome"/>
</dbReference>
<reference evidence="1 2" key="1">
    <citation type="submission" date="2019-09" db="EMBL/GenBank/DDBJ databases">
        <title>Genome sequencing of strain KACC 21233.</title>
        <authorList>
            <person name="Heo J."/>
            <person name="Kim S.-J."/>
            <person name="Kim J.-S."/>
            <person name="Hong S.-B."/>
            <person name="Kwon S.-W."/>
        </authorList>
    </citation>
    <scope>NUCLEOTIDE SEQUENCE [LARGE SCALE GENOMIC DNA]</scope>
    <source>
        <strain evidence="1 2">KACC 21233</strain>
    </source>
</reference>
<gene>
    <name evidence="1" type="ORF">FLP30_05305</name>
</gene>
<evidence type="ECO:0000313" key="1">
    <source>
        <dbReference type="EMBL" id="QEO17221.1"/>
    </source>
</evidence>
<accession>A0A5C1YMP6</accession>
<keyword evidence="2" id="KW-1185">Reference proteome</keyword>
<dbReference type="AlphaFoldDB" id="A0A5C1YMP6"/>
<dbReference type="KEGG" id="acek:FLP30_05305"/>
<name>A0A5C1YMP6_9PROT</name>
<dbReference type="RefSeq" id="WP_149278900.1">
    <property type="nucleotide sequence ID" value="NZ_CP043506.1"/>
</dbReference>
<sequence length="102" mass="10546">MAFSKTVTLGNGTVVAYWSIISIQAVLLPAQALNVYLGGFVSEAYAATGNPLVTRCFQFSATDLGVEDISTVTQAQAYTAILARVNDATTADPLVDATQAGG</sequence>
<organism evidence="1 2">
    <name type="scientific">Acetobacter vaccinii</name>
    <dbReference type="NCBI Taxonomy" id="2592655"/>
    <lineage>
        <taxon>Bacteria</taxon>
        <taxon>Pseudomonadati</taxon>
        <taxon>Pseudomonadota</taxon>
        <taxon>Alphaproteobacteria</taxon>
        <taxon>Acetobacterales</taxon>
        <taxon>Acetobacteraceae</taxon>
        <taxon>Acetobacter</taxon>
    </lineage>
</organism>
<protein>
    <submittedName>
        <fullName evidence="1">Uncharacterized protein</fullName>
    </submittedName>
</protein>
<dbReference type="OrthoDB" id="7273878at2"/>
<evidence type="ECO:0000313" key="2">
    <source>
        <dbReference type="Proteomes" id="UP000324536"/>
    </source>
</evidence>
<proteinExistence type="predicted"/>
<dbReference type="EMBL" id="CP043506">
    <property type="protein sequence ID" value="QEO17221.1"/>
    <property type="molecule type" value="Genomic_DNA"/>
</dbReference>